<evidence type="ECO:0000256" key="1">
    <source>
        <dbReference type="SAM" id="MobiDB-lite"/>
    </source>
</evidence>
<feature type="region of interest" description="Disordered" evidence="1">
    <location>
        <begin position="1"/>
        <end position="64"/>
    </location>
</feature>
<dbReference type="EMBL" id="PJCJ01000001">
    <property type="protein sequence ID" value="PLV16893.1"/>
    <property type="molecule type" value="Genomic_DNA"/>
</dbReference>
<accession>A0ABX4UAK1</accession>
<organism evidence="2 3">
    <name type="scientific">Pseudomonas plecoglossicida</name>
    <dbReference type="NCBI Taxonomy" id="70775"/>
    <lineage>
        <taxon>Bacteria</taxon>
        <taxon>Pseudomonadati</taxon>
        <taxon>Pseudomonadota</taxon>
        <taxon>Gammaproteobacteria</taxon>
        <taxon>Pseudomonadales</taxon>
        <taxon>Pseudomonadaceae</taxon>
        <taxon>Pseudomonas</taxon>
    </lineage>
</organism>
<comment type="caution">
    <text evidence="2">The sequence shown here is derived from an EMBL/GenBank/DDBJ whole genome shotgun (WGS) entry which is preliminary data.</text>
</comment>
<proteinExistence type="predicted"/>
<protein>
    <submittedName>
        <fullName evidence="2">Uncharacterized protein</fullName>
    </submittedName>
</protein>
<dbReference type="Proteomes" id="UP000234744">
    <property type="component" value="Unassembled WGS sequence"/>
</dbReference>
<keyword evidence="3" id="KW-1185">Reference proteome</keyword>
<evidence type="ECO:0000313" key="3">
    <source>
        <dbReference type="Proteomes" id="UP000234744"/>
    </source>
</evidence>
<evidence type="ECO:0000313" key="2">
    <source>
        <dbReference type="EMBL" id="PLV16893.1"/>
    </source>
</evidence>
<feature type="compositionally biased region" description="Basic residues" evidence="1">
    <location>
        <begin position="54"/>
        <end position="64"/>
    </location>
</feature>
<gene>
    <name evidence="2" type="ORF">CXG47_01765</name>
</gene>
<sequence length="64" mass="7286">MGAGKPAKRPVQATHIPRPCLTYTSTCPQDTRIPHAEPQHEHPDLQHFRPVPRTGHHHPRHPLL</sequence>
<reference evidence="2 3" key="1">
    <citation type="submission" date="2017-12" db="EMBL/GenBank/DDBJ databases">
        <title>Detection of the carbapenemase gene blaVIM-5 in members of the Pseudomonas putida group isolated from polluted Nigerian wetlands.</title>
        <authorList>
            <person name="Adelowo O."/>
            <person name="Vollmers J."/>
            <person name="Maeusezahl I."/>
            <person name="Kaster A.-K."/>
            <person name="Mueller J.A."/>
        </authorList>
    </citation>
    <scope>NUCLEOTIDE SEQUENCE [LARGE SCALE GENOMIC DNA]</scope>
    <source>
        <strain evidence="2 3">MR69</strain>
    </source>
</reference>
<name>A0ABX4UAK1_PSEDL</name>
<feature type="compositionally biased region" description="Basic and acidic residues" evidence="1">
    <location>
        <begin position="32"/>
        <end position="47"/>
    </location>
</feature>